<protein>
    <submittedName>
        <fullName evidence="2">Uncharacterized protein</fullName>
    </submittedName>
</protein>
<evidence type="ECO:0000256" key="1">
    <source>
        <dbReference type="SAM" id="MobiDB-lite"/>
    </source>
</evidence>
<accession>A0A9E7N1Q8</accession>
<organism evidence="2 3">
    <name type="scientific">Brevundimonas phage vB_BpoS-Gurke</name>
    <dbReference type="NCBI Taxonomy" id="2948599"/>
    <lineage>
        <taxon>Viruses</taxon>
        <taxon>Duplodnaviria</taxon>
        <taxon>Heunggongvirae</taxon>
        <taxon>Uroviricota</taxon>
        <taxon>Caudoviricetes</taxon>
        <taxon>Jeanschmidtviridae</taxon>
        <taxon>Kikimoravirus</taxon>
        <taxon>Kikimoravirus gurke</taxon>
    </lineage>
</organism>
<gene>
    <name evidence="2" type="ORF">GURKE_02380</name>
</gene>
<sequence length="339" mass="37315">MRKPAPPIDMEALVRRKSNKTATPTPSTDMEALVRRPNKPIRPLPESKPATPAPDLAALVKRPKPPVKSAADVEFDMQRLVNTQNRERAEVEKSLSGYFGTSAGQAATPAPCMAALIKRPEPAPILTVDQKRTRRAADLTARAARTEPSLAQTMRFSSRLYRFLDLTPTAWTTWGDEVASLVVKGAAEQAEAARQLSLANAIKWATECEQAYAKPPGFFDRFSQAAKPEFYQTRLEQARDALVKVQALLIELVDTTTDQIERLRIDFLVLQVATEDETDSSLLITAQRRMQTLTQVQTTAAMIKQGAEALAQTCASQAASVSSLLSVTIPNWIMAETKR</sequence>
<proteinExistence type="predicted"/>
<feature type="region of interest" description="Disordered" evidence="1">
    <location>
        <begin position="1"/>
        <end position="57"/>
    </location>
</feature>
<dbReference type="Proteomes" id="UP001055634">
    <property type="component" value="Segment"/>
</dbReference>
<evidence type="ECO:0000313" key="3">
    <source>
        <dbReference type="Proteomes" id="UP001055634"/>
    </source>
</evidence>
<name>A0A9E7N1Q8_9CAUD</name>
<dbReference type="EMBL" id="ON529850">
    <property type="protein sequence ID" value="UTC28269.1"/>
    <property type="molecule type" value="Genomic_DNA"/>
</dbReference>
<evidence type="ECO:0000313" key="2">
    <source>
        <dbReference type="EMBL" id="UTC28269.1"/>
    </source>
</evidence>
<reference evidence="2" key="1">
    <citation type="submission" date="2022-04" db="EMBL/GenBank/DDBJ databases">
        <authorList>
            <person name="Friedrich I."/>
            <person name="Schneider D."/>
            <person name="Poehlein A."/>
            <person name="Hertel R."/>
            <person name="Daniel R."/>
        </authorList>
    </citation>
    <scope>NUCLEOTIDE SEQUENCE</scope>
</reference>
<keyword evidence="3" id="KW-1185">Reference proteome</keyword>